<dbReference type="AlphaFoldDB" id="A0A558BC13"/>
<dbReference type="Proteomes" id="UP000319142">
    <property type="component" value="Unassembled WGS sequence"/>
</dbReference>
<comment type="caution">
    <text evidence="2">The sequence shown here is derived from an EMBL/GenBank/DDBJ whole genome shotgun (WGS) entry which is preliminary data.</text>
</comment>
<dbReference type="RefSeq" id="WP_022987699.1">
    <property type="nucleotide sequence ID" value="NZ_VMRX01000016.1"/>
</dbReference>
<evidence type="ECO:0000313" key="3">
    <source>
        <dbReference type="Proteomes" id="UP000319142"/>
    </source>
</evidence>
<feature type="region of interest" description="Disordered" evidence="1">
    <location>
        <begin position="43"/>
        <end position="66"/>
    </location>
</feature>
<evidence type="ECO:0000313" key="2">
    <source>
        <dbReference type="EMBL" id="TVT34052.1"/>
    </source>
</evidence>
<reference evidence="2 3" key="1">
    <citation type="submission" date="2019-07" db="EMBL/GenBank/DDBJ databases">
        <title>The pathways for chlorine oxyanion respiration interact through the shared metabolite chlorate.</title>
        <authorList>
            <person name="Barnum T.P."/>
            <person name="Cheng Y."/>
            <person name="Hill K.A."/>
            <person name="Lucas L.N."/>
            <person name="Carlson H.K."/>
            <person name="Coates J.D."/>
        </authorList>
    </citation>
    <scope>NUCLEOTIDE SEQUENCE [LARGE SCALE GENOMIC DNA]</scope>
    <source>
        <strain evidence="2">UCB</strain>
    </source>
</reference>
<protein>
    <submittedName>
        <fullName evidence="2">Uncharacterized protein</fullName>
    </submittedName>
</protein>
<name>A0A558BC13_9GAMM</name>
<proteinExistence type="predicted"/>
<evidence type="ECO:0000256" key="1">
    <source>
        <dbReference type="SAM" id="MobiDB-lite"/>
    </source>
</evidence>
<organism evidence="2 3">
    <name type="scientific">Marinobacter vinifirmus</name>
    <dbReference type="NCBI Taxonomy" id="355591"/>
    <lineage>
        <taxon>Bacteria</taxon>
        <taxon>Pseudomonadati</taxon>
        <taxon>Pseudomonadota</taxon>
        <taxon>Gammaproteobacteria</taxon>
        <taxon>Pseudomonadales</taxon>
        <taxon>Marinobacteraceae</taxon>
        <taxon>Marinobacter</taxon>
    </lineage>
</organism>
<gene>
    <name evidence="2" type="ORF">FHK81_07545</name>
</gene>
<dbReference type="EMBL" id="VMRX01000016">
    <property type="protein sequence ID" value="TVT34052.1"/>
    <property type="molecule type" value="Genomic_DNA"/>
</dbReference>
<sequence>MYAIEFEAQIKDGVVKIPEQYARLMNAHARVVVLIDNADQETKAMSEHSASTIDEWKDPQEDEVWT</sequence>
<accession>A0A558BC13</accession>